<dbReference type="InterPro" id="IPR037294">
    <property type="entry name" value="ABC_BtuC-like"/>
</dbReference>
<organism evidence="9">
    <name type="scientific">Aerophobetes bacterium</name>
    <dbReference type="NCBI Taxonomy" id="2030807"/>
    <lineage>
        <taxon>Bacteria</taxon>
        <taxon>Candidatus Aerophobota</taxon>
    </lineage>
</organism>
<dbReference type="GO" id="GO:0005886">
    <property type="term" value="C:plasma membrane"/>
    <property type="evidence" value="ECO:0007669"/>
    <property type="project" value="UniProtKB-SubCell"/>
</dbReference>
<feature type="transmembrane region" description="Helical" evidence="8">
    <location>
        <begin position="348"/>
        <end position="367"/>
    </location>
</feature>
<evidence type="ECO:0000256" key="3">
    <source>
        <dbReference type="ARBA" id="ARBA00022448"/>
    </source>
</evidence>
<dbReference type="GO" id="GO:0022857">
    <property type="term" value="F:transmembrane transporter activity"/>
    <property type="evidence" value="ECO:0007669"/>
    <property type="project" value="InterPro"/>
</dbReference>
<dbReference type="PANTHER" id="PTHR30472">
    <property type="entry name" value="FERRIC ENTEROBACTIN TRANSPORT SYSTEM PERMEASE PROTEIN"/>
    <property type="match status" value="1"/>
</dbReference>
<proteinExistence type="inferred from homology"/>
<sequence>MRTFARGAEQELRKEVFTVEFVDGQRNFSKKIKGSSMTARNTVFSFLGVALVVVFLLGLSVGSVNIPLSVVLKGITKGFPFFRSFTGGEVKEGYLVILFNLRLPRVLLCVLVGAGLACAGCCMQGLFRNPMASPYVIGISSGASFGAALALLILPGIFSLPFAAFVSGVGTAFLVYRISQVKGKIPIERLLLSGIAVGFFFSAVTSFLMYIAAQDMHRLFFWIMGGFWASSWIRLFVAIPFIGFGIPGIFFFSRDLNIMQLGEESAITLGVEVELVKGVLLVLSSLIVAACVSVSGVIGFVGLIIPHLTRLFVGPDHRVLIPASSLVGGIFLAGCDILARTVVSPAELPVGIITSCFGAPFFIYLLTRRRW</sequence>
<comment type="similarity">
    <text evidence="2">Belongs to the binding-protein-dependent transport system permease family. FecCD subfamily.</text>
</comment>
<comment type="caution">
    <text evidence="9">The sequence shown here is derived from an EMBL/GenBank/DDBJ whole genome shotgun (WGS) entry which is preliminary data.</text>
</comment>
<keyword evidence="6 8" id="KW-1133">Transmembrane helix</keyword>
<feature type="transmembrane region" description="Helical" evidence="8">
    <location>
        <begin position="232"/>
        <end position="252"/>
    </location>
</feature>
<evidence type="ECO:0000256" key="7">
    <source>
        <dbReference type="ARBA" id="ARBA00023136"/>
    </source>
</evidence>
<accession>A0A7V5HYE3</accession>
<evidence type="ECO:0000256" key="6">
    <source>
        <dbReference type="ARBA" id="ARBA00022989"/>
    </source>
</evidence>
<keyword evidence="5 8" id="KW-0812">Transmembrane</keyword>
<keyword evidence="7 8" id="KW-0472">Membrane</keyword>
<evidence type="ECO:0000256" key="1">
    <source>
        <dbReference type="ARBA" id="ARBA00004651"/>
    </source>
</evidence>
<feature type="transmembrane region" description="Helical" evidence="8">
    <location>
        <begin position="103"/>
        <end position="123"/>
    </location>
</feature>
<dbReference type="FunFam" id="1.10.3470.10:FF:000001">
    <property type="entry name" value="Vitamin B12 ABC transporter permease BtuC"/>
    <property type="match status" value="1"/>
</dbReference>
<dbReference type="AlphaFoldDB" id="A0A7V5HYE3"/>
<reference evidence="9" key="1">
    <citation type="journal article" date="2020" name="mSystems">
        <title>Genome- and Community-Level Interaction Insights into Carbon Utilization and Element Cycling Functions of Hydrothermarchaeota in Hydrothermal Sediment.</title>
        <authorList>
            <person name="Zhou Z."/>
            <person name="Liu Y."/>
            <person name="Xu W."/>
            <person name="Pan J."/>
            <person name="Luo Z.H."/>
            <person name="Li M."/>
        </authorList>
    </citation>
    <scope>NUCLEOTIDE SEQUENCE [LARGE SCALE GENOMIC DNA]</scope>
    <source>
        <strain evidence="9">HyVt-92</strain>
    </source>
</reference>
<dbReference type="PANTHER" id="PTHR30472:SF25">
    <property type="entry name" value="ABC TRANSPORTER PERMEASE PROTEIN MJ0876-RELATED"/>
    <property type="match status" value="1"/>
</dbReference>
<protein>
    <submittedName>
        <fullName evidence="9">Iron ABC transporter permease</fullName>
    </submittedName>
</protein>
<comment type="subcellular location">
    <subcellularLocation>
        <location evidence="1">Cell membrane</location>
        <topology evidence="1">Multi-pass membrane protein</topology>
    </subcellularLocation>
</comment>
<evidence type="ECO:0000256" key="8">
    <source>
        <dbReference type="SAM" id="Phobius"/>
    </source>
</evidence>
<dbReference type="Pfam" id="PF01032">
    <property type="entry name" value="FecCD"/>
    <property type="match status" value="1"/>
</dbReference>
<gene>
    <name evidence="9" type="ORF">ENL39_00215</name>
</gene>
<dbReference type="CDD" id="cd06550">
    <property type="entry name" value="TM_ABC_iron-siderophores_like"/>
    <property type="match status" value="1"/>
</dbReference>
<feature type="transmembrane region" description="Helical" evidence="8">
    <location>
        <begin position="279"/>
        <end position="305"/>
    </location>
</feature>
<evidence type="ECO:0000256" key="2">
    <source>
        <dbReference type="ARBA" id="ARBA00007935"/>
    </source>
</evidence>
<dbReference type="SUPFAM" id="SSF81345">
    <property type="entry name" value="ABC transporter involved in vitamin B12 uptake, BtuC"/>
    <property type="match status" value="1"/>
</dbReference>
<evidence type="ECO:0000256" key="5">
    <source>
        <dbReference type="ARBA" id="ARBA00022692"/>
    </source>
</evidence>
<feature type="transmembrane region" description="Helical" evidence="8">
    <location>
        <begin position="43"/>
        <end position="64"/>
    </location>
</feature>
<keyword evidence="3" id="KW-0813">Transport</keyword>
<evidence type="ECO:0000256" key="4">
    <source>
        <dbReference type="ARBA" id="ARBA00022475"/>
    </source>
</evidence>
<dbReference type="Proteomes" id="UP000886070">
    <property type="component" value="Unassembled WGS sequence"/>
</dbReference>
<feature type="transmembrane region" description="Helical" evidence="8">
    <location>
        <begin position="190"/>
        <end position="212"/>
    </location>
</feature>
<evidence type="ECO:0000313" key="9">
    <source>
        <dbReference type="EMBL" id="HHF97901.1"/>
    </source>
</evidence>
<dbReference type="Gene3D" id="1.10.3470.10">
    <property type="entry name" value="ABC transporter involved in vitamin B12 uptake, BtuC"/>
    <property type="match status" value="1"/>
</dbReference>
<dbReference type="InterPro" id="IPR000522">
    <property type="entry name" value="ABC_transptr_permease_BtuC"/>
</dbReference>
<dbReference type="EMBL" id="DRTT01000006">
    <property type="protein sequence ID" value="HHF97901.1"/>
    <property type="molecule type" value="Genomic_DNA"/>
</dbReference>
<name>A0A7V5HYE3_UNCAE</name>
<keyword evidence="4" id="KW-1003">Cell membrane</keyword>